<name>A0A699IMP2_TANCI</name>
<feature type="non-terminal residue" evidence="1">
    <location>
        <position position="223"/>
    </location>
</feature>
<sequence length="223" mass="25111">MVRSPERNDDIEVTPSYTPSLSFLTTMEPTDSLLIGDEDSSTTLIRKTVKFINSSANDLVPIPREFENMYRVDGDEFMRFEALWVRKRHIGVANPRALVYAGVMINGDARRWICKRLCAVFLDGTSLGCIEEFEDISILDPPKSAPLNYEPLGNHDSVSRSLETSDLNLEEVATKVSLDNSIPSEIGDGILYDREDHYACFQSSNHSDFDHLLDFILGILYPA</sequence>
<protein>
    <submittedName>
        <fullName evidence="1">Uncharacterized protein</fullName>
    </submittedName>
</protein>
<proteinExistence type="predicted"/>
<dbReference type="EMBL" id="BKCJ010310031">
    <property type="protein sequence ID" value="GEZ68652.1"/>
    <property type="molecule type" value="Genomic_DNA"/>
</dbReference>
<accession>A0A699IMP2</accession>
<evidence type="ECO:0000313" key="1">
    <source>
        <dbReference type="EMBL" id="GEZ68652.1"/>
    </source>
</evidence>
<dbReference type="AlphaFoldDB" id="A0A699IMP2"/>
<reference evidence="1" key="1">
    <citation type="journal article" date="2019" name="Sci. Rep.">
        <title>Draft genome of Tanacetum cinerariifolium, the natural source of mosquito coil.</title>
        <authorList>
            <person name="Yamashiro T."/>
            <person name="Shiraishi A."/>
            <person name="Satake H."/>
            <person name="Nakayama K."/>
        </authorList>
    </citation>
    <scope>NUCLEOTIDE SEQUENCE</scope>
</reference>
<comment type="caution">
    <text evidence="1">The sequence shown here is derived from an EMBL/GenBank/DDBJ whole genome shotgun (WGS) entry which is preliminary data.</text>
</comment>
<gene>
    <name evidence="1" type="ORF">Tci_540625</name>
</gene>
<organism evidence="1">
    <name type="scientific">Tanacetum cinerariifolium</name>
    <name type="common">Dalmatian daisy</name>
    <name type="synonym">Chrysanthemum cinerariifolium</name>
    <dbReference type="NCBI Taxonomy" id="118510"/>
    <lineage>
        <taxon>Eukaryota</taxon>
        <taxon>Viridiplantae</taxon>
        <taxon>Streptophyta</taxon>
        <taxon>Embryophyta</taxon>
        <taxon>Tracheophyta</taxon>
        <taxon>Spermatophyta</taxon>
        <taxon>Magnoliopsida</taxon>
        <taxon>eudicotyledons</taxon>
        <taxon>Gunneridae</taxon>
        <taxon>Pentapetalae</taxon>
        <taxon>asterids</taxon>
        <taxon>campanulids</taxon>
        <taxon>Asterales</taxon>
        <taxon>Asteraceae</taxon>
        <taxon>Asteroideae</taxon>
        <taxon>Anthemideae</taxon>
        <taxon>Anthemidinae</taxon>
        <taxon>Tanacetum</taxon>
    </lineage>
</organism>